<keyword evidence="8 12" id="KW-0798">TonB box</keyword>
<keyword evidence="6" id="KW-0408">Iron</keyword>
<dbReference type="InterPro" id="IPR012910">
    <property type="entry name" value="Plug_dom"/>
</dbReference>
<comment type="caution">
    <text evidence="16">The sequence shown here is derived from an EMBL/GenBank/DDBJ whole genome shotgun (WGS) entry which is preliminary data.</text>
</comment>
<evidence type="ECO:0000256" key="5">
    <source>
        <dbReference type="ARBA" id="ARBA00022692"/>
    </source>
</evidence>
<evidence type="ECO:0000256" key="4">
    <source>
        <dbReference type="ARBA" id="ARBA00022496"/>
    </source>
</evidence>
<dbReference type="GO" id="GO:0009279">
    <property type="term" value="C:cell outer membrane"/>
    <property type="evidence" value="ECO:0007669"/>
    <property type="project" value="UniProtKB-SubCell"/>
</dbReference>
<dbReference type="SUPFAM" id="SSF56935">
    <property type="entry name" value="Porins"/>
    <property type="match status" value="1"/>
</dbReference>
<dbReference type="EMBL" id="MWPV01000001">
    <property type="protein sequence ID" value="OUL59762.1"/>
    <property type="molecule type" value="Genomic_DNA"/>
</dbReference>
<dbReference type="PROSITE" id="PS52016">
    <property type="entry name" value="TONB_DEPENDENT_REC_3"/>
    <property type="match status" value="1"/>
</dbReference>
<evidence type="ECO:0000256" key="6">
    <source>
        <dbReference type="ARBA" id="ARBA00023004"/>
    </source>
</evidence>
<feature type="chain" id="PRO_5013372092" evidence="13">
    <location>
        <begin position="23"/>
        <end position="800"/>
    </location>
</feature>
<evidence type="ECO:0000256" key="1">
    <source>
        <dbReference type="ARBA" id="ARBA00004571"/>
    </source>
</evidence>
<name>A0A244CVW6_PSEDV</name>
<dbReference type="InterPro" id="IPR036942">
    <property type="entry name" value="Beta-barrel_TonB_sf"/>
</dbReference>
<dbReference type="OrthoDB" id="127311at2"/>
<comment type="subcellular location">
    <subcellularLocation>
        <location evidence="1 11">Cell outer membrane</location>
        <topology evidence="1 11">Multi-pass membrane protein</topology>
    </subcellularLocation>
</comment>
<keyword evidence="2 11" id="KW-0813">Transport</keyword>
<reference evidence="16 17" key="1">
    <citation type="submission" date="2017-02" db="EMBL/GenBank/DDBJ databases">
        <title>Pseudoalteromonas ulvae TC14 Genome.</title>
        <authorList>
            <person name="Molmeret M."/>
        </authorList>
    </citation>
    <scope>NUCLEOTIDE SEQUENCE [LARGE SCALE GENOMIC DNA]</scope>
    <source>
        <strain evidence="16">TC14</strain>
    </source>
</reference>
<evidence type="ECO:0000256" key="3">
    <source>
        <dbReference type="ARBA" id="ARBA00022452"/>
    </source>
</evidence>
<dbReference type="InterPro" id="IPR039426">
    <property type="entry name" value="TonB-dep_rcpt-like"/>
</dbReference>
<keyword evidence="5 11" id="KW-0812">Transmembrane</keyword>
<keyword evidence="7" id="KW-0406">Ion transport</keyword>
<dbReference type="Pfam" id="PF00593">
    <property type="entry name" value="TonB_dep_Rec_b-barrel"/>
    <property type="match status" value="1"/>
</dbReference>
<accession>A0A244CVW6</accession>
<keyword evidence="9 11" id="KW-0472">Membrane</keyword>
<keyword evidence="3 11" id="KW-1134">Transmembrane beta strand</keyword>
<evidence type="ECO:0000256" key="12">
    <source>
        <dbReference type="RuleBase" id="RU003357"/>
    </source>
</evidence>
<protein>
    <submittedName>
        <fullName evidence="16">Ligand-gated channel protein</fullName>
    </submittedName>
</protein>
<evidence type="ECO:0000259" key="14">
    <source>
        <dbReference type="Pfam" id="PF00593"/>
    </source>
</evidence>
<dbReference type="InterPro" id="IPR000531">
    <property type="entry name" value="Beta-barrel_TonB"/>
</dbReference>
<evidence type="ECO:0000313" key="17">
    <source>
        <dbReference type="Proteomes" id="UP000194841"/>
    </source>
</evidence>
<feature type="domain" description="TonB-dependent receptor-like beta-barrel" evidence="14">
    <location>
        <begin position="315"/>
        <end position="751"/>
    </location>
</feature>
<evidence type="ECO:0000256" key="2">
    <source>
        <dbReference type="ARBA" id="ARBA00022448"/>
    </source>
</evidence>
<keyword evidence="4" id="KW-0410">Iron transport</keyword>
<feature type="domain" description="TonB-dependent receptor plug" evidence="15">
    <location>
        <begin position="48"/>
        <end position="153"/>
    </location>
</feature>
<sequence>MFKPSILTLAVTAALTSPLAISDEQSGVVDEKSLEVIQITATRRSGSVQDAPLNVTALDADLMQAQNISELADIARWVPGLTITDQGGRSGSPIIVRGLNTNSSGPGSDGGTVATYINEIPVAIDMRLTDVEQVEVLIGPQGTLYGAGTLGGAIRYMLKAPDLDLTTLDIHGDAFQGSQSDNLGSEAGFVFNLPLIEETLALRASFNRFDDPGFVDYNYVVKQGGVSLPDPDWADQNAIQQNLKQVADANGETTTTGRVSVRWQPVDWFDGTLNYFYQKQASEGRSIVHHNALNPDNGLNNIISEYESAYRYEEPRDKEDSLLSLELKADLGFAELVSATGFSEFDAVGQRDQTDLLIRLDYGYEEFPAFSAFTREESHQETFTQELRLVSQNDSALNWIAGVFYNKLETDGSSKEFTPGFGEYAVENWGAAQTRPDNLEYYSIDRSEVTEQAIFGELGYQINDDLTVTVGARFYEYEVSAESAVDFPLLNTLFYGAGPNDITLNFEDTFAEDDGSLFKFNANYQFNDTVMAYVTVSEGFRIGGSNGLAPCPDPLPDKQSGCGQPDEMLYTADTTTNYELGLKSTWMRNRLHFNAAVFNVDWEDAQIAGATVVGQLPYTSNAGTANSKGLELSSRAMLTDSLTAYATYAYTKVELTSDAPFLFNSDGTDGGKKGDRLPGSPEQQFSLGVNYQTEVLNDKTLDINYGLTAQSDSISKVGLHANGETLPGYGLSNISVKLTADAWSATVYVDNMFDKYTYTSVRRDVGDITSTNGAQIQRNYGHYINRPLTVGIKFNYQFEL</sequence>
<evidence type="ECO:0000256" key="7">
    <source>
        <dbReference type="ARBA" id="ARBA00023065"/>
    </source>
</evidence>
<evidence type="ECO:0000256" key="11">
    <source>
        <dbReference type="PROSITE-ProRule" id="PRU01360"/>
    </source>
</evidence>
<gene>
    <name evidence="16" type="ORF">B1199_00120</name>
</gene>
<organism evidence="16 17">
    <name type="scientific">Pseudoalteromonas ulvae</name>
    <dbReference type="NCBI Taxonomy" id="107327"/>
    <lineage>
        <taxon>Bacteria</taxon>
        <taxon>Pseudomonadati</taxon>
        <taxon>Pseudomonadota</taxon>
        <taxon>Gammaproteobacteria</taxon>
        <taxon>Alteromonadales</taxon>
        <taxon>Pseudoalteromonadaceae</taxon>
        <taxon>Pseudoalteromonas</taxon>
    </lineage>
</organism>
<dbReference type="Proteomes" id="UP000194841">
    <property type="component" value="Unassembled WGS sequence"/>
</dbReference>
<keyword evidence="10 11" id="KW-0998">Cell outer membrane</keyword>
<proteinExistence type="inferred from homology"/>
<feature type="signal peptide" evidence="13">
    <location>
        <begin position="1"/>
        <end position="22"/>
    </location>
</feature>
<evidence type="ECO:0000313" key="16">
    <source>
        <dbReference type="EMBL" id="OUL59762.1"/>
    </source>
</evidence>
<keyword evidence="17" id="KW-1185">Reference proteome</keyword>
<evidence type="ECO:0000256" key="10">
    <source>
        <dbReference type="ARBA" id="ARBA00023237"/>
    </source>
</evidence>
<evidence type="ECO:0000256" key="13">
    <source>
        <dbReference type="SAM" id="SignalP"/>
    </source>
</evidence>
<evidence type="ECO:0000256" key="8">
    <source>
        <dbReference type="ARBA" id="ARBA00023077"/>
    </source>
</evidence>
<dbReference type="PANTHER" id="PTHR32552">
    <property type="entry name" value="FERRICHROME IRON RECEPTOR-RELATED"/>
    <property type="match status" value="1"/>
</dbReference>
<dbReference type="Gene3D" id="2.40.170.20">
    <property type="entry name" value="TonB-dependent receptor, beta-barrel domain"/>
    <property type="match status" value="1"/>
</dbReference>
<dbReference type="RefSeq" id="WP_086743151.1">
    <property type="nucleotide sequence ID" value="NZ_MWPV01000001.1"/>
</dbReference>
<dbReference type="GO" id="GO:0006826">
    <property type="term" value="P:iron ion transport"/>
    <property type="evidence" value="ECO:0007669"/>
    <property type="project" value="UniProtKB-KW"/>
</dbReference>
<dbReference type="AlphaFoldDB" id="A0A244CVW6"/>
<keyword evidence="13" id="KW-0732">Signal</keyword>
<evidence type="ECO:0000259" key="15">
    <source>
        <dbReference type="Pfam" id="PF07715"/>
    </source>
</evidence>
<dbReference type="Pfam" id="PF07715">
    <property type="entry name" value="Plug"/>
    <property type="match status" value="1"/>
</dbReference>
<evidence type="ECO:0000256" key="9">
    <source>
        <dbReference type="ARBA" id="ARBA00023136"/>
    </source>
</evidence>
<dbReference type="PANTHER" id="PTHR32552:SF81">
    <property type="entry name" value="TONB-DEPENDENT OUTER MEMBRANE RECEPTOR"/>
    <property type="match status" value="1"/>
</dbReference>
<comment type="similarity">
    <text evidence="11 12">Belongs to the TonB-dependent receptor family.</text>
</comment>